<dbReference type="SUPFAM" id="SSF110849">
    <property type="entry name" value="ParB/Sulfiredoxin"/>
    <property type="match status" value="1"/>
</dbReference>
<keyword evidence="4" id="KW-1185">Reference proteome</keyword>
<dbReference type="GO" id="GO:0005694">
    <property type="term" value="C:chromosome"/>
    <property type="evidence" value="ECO:0007669"/>
    <property type="project" value="TreeGrafter"/>
</dbReference>
<dbReference type="PANTHER" id="PTHR33375">
    <property type="entry name" value="CHROMOSOME-PARTITIONING PROTEIN PARB-RELATED"/>
    <property type="match status" value="1"/>
</dbReference>
<dbReference type="GO" id="GO:0045881">
    <property type="term" value="P:positive regulation of sporulation resulting in formation of a cellular spore"/>
    <property type="evidence" value="ECO:0007669"/>
    <property type="project" value="TreeGrafter"/>
</dbReference>
<dbReference type="GO" id="GO:0007059">
    <property type="term" value="P:chromosome segregation"/>
    <property type="evidence" value="ECO:0007669"/>
    <property type="project" value="TreeGrafter"/>
</dbReference>
<dbReference type="InterPro" id="IPR050336">
    <property type="entry name" value="Chromosome_partition/occlusion"/>
</dbReference>
<gene>
    <name evidence="3" type="ORF">SAMN02745150_00136</name>
</gene>
<organism evidence="3 4">
    <name type="scientific">Brevinema andersonii</name>
    <dbReference type="NCBI Taxonomy" id="34097"/>
    <lineage>
        <taxon>Bacteria</taxon>
        <taxon>Pseudomonadati</taxon>
        <taxon>Spirochaetota</taxon>
        <taxon>Spirochaetia</taxon>
        <taxon>Brevinematales</taxon>
        <taxon>Brevinemataceae</taxon>
        <taxon>Brevinema</taxon>
    </lineage>
</organism>
<comment type="similarity">
    <text evidence="1">Belongs to the ParB family.</text>
</comment>
<dbReference type="PANTHER" id="PTHR33375:SF1">
    <property type="entry name" value="CHROMOSOME-PARTITIONING PROTEIN PARB-RELATED"/>
    <property type="match status" value="1"/>
</dbReference>
<dbReference type="EMBL" id="FOKY01000001">
    <property type="protein sequence ID" value="SFB68033.1"/>
    <property type="molecule type" value="Genomic_DNA"/>
</dbReference>
<evidence type="ECO:0000259" key="2">
    <source>
        <dbReference type="SMART" id="SM00470"/>
    </source>
</evidence>
<dbReference type="InterPro" id="IPR036086">
    <property type="entry name" value="ParB/Sulfiredoxin_sf"/>
</dbReference>
<dbReference type="AlphaFoldDB" id="A0A1I1D5Z6"/>
<accession>A0A1I1D5Z6</accession>
<evidence type="ECO:0000313" key="3">
    <source>
        <dbReference type="EMBL" id="SFB68033.1"/>
    </source>
</evidence>
<dbReference type="GO" id="GO:0003677">
    <property type="term" value="F:DNA binding"/>
    <property type="evidence" value="ECO:0007669"/>
    <property type="project" value="InterPro"/>
</dbReference>
<proteinExistence type="inferred from homology"/>
<dbReference type="NCBIfam" id="TIGR00180">
    <property type="entry name" value="parB_part"/>
    <property type="match status" value="1"/>
</dbReference>
<dbReference type="RefSeq" id="WP_092317188.1">
    <property type="nucleotide sequence ID" value="NZ_FOKY01000001.1"/>
</dbReference>
<reference evidence="4" key="1">
    <citation type="submission" date="2016-10" db="EMBL/GenBank/DDBJ databases">
        <authorList>
            <person name="Varghese N."/>
            <person name="Submissions S."/>
        </authorList>
    </citation>
    <scope>NUCLEOTIDE SEQUENCE [LARGE SCALE GENOMIC DNA]</scope>
    <source>
        <strain evidence="4">ATCC 43811</strain>
    </source>
</reference>
<dbReference type="InterPro" id="IPR003115">
    <property type="entry name" value="ParB_N"/>
</dbReference>
<dbReference type="InterPro" id="IPR004437">
    <property type="entry name" value="ParB/RepB/Spo0J"/>
</dbReference>
<sequence>MKIGVEKIIVKERIRKDLGNLEPLKNSLSVHGQLHPIVITTKNVLISGERRLTAAKELGWQEIDVLVKDIDPETALAIELEENITRRDFNAEELSNGLKKQKKMHNNIFYKIAHFFKNIVKRFLKKT</sequence>
<dbReference type="SMART" id="SM00470">
    <property type="entry name" value="ParB"/>
    <property type="match status" value="1"/>
</dbReference>
<name>A0A1I1D5Z6_BREAD</name>
<protein>
    <submittedName>
        <fullName evidence="3">Chromosome partitioning protein, ParB family</fullName>
    </submittedName>
</protein>
<dbReference type="CDD" id="cd16410">
    <property type="entry name" value="ParB_N_like"/>
    <property type="match status" value="1"/>
</dbReference>
<dbReference type="Pfam" id="PF02195">
    <property type="entry name" value="ParB_N"/>
    <property type="match status" value="1"/>
</dbReference>
<dbReference type="Gene3D" id="3.90.1530.10">
    <property type="entry name" value="Conserved hypothetical protein from pyrococcus furiosus pfu- 392566-001, ParB domain"/>
    <property type="match status" value="1"/>
</dbReference>
<dbReference type="STRING" id="34097.SAMN02745150_00136"/>
<evidence type="ECO:0000313" key="4">
    <source>
        <dbReference type="Proteomes" id="UP000240042"/>
    </source>
</evidence>
<dbReference type="OrthoDB" id="2662582at2"/>
<dbReference type="Proteomes" id="UP000240042">
    <property type="component" value="Unassembled WGS sequence"/>
</dbReference>
<evidence type="ECO:0000256" key="1">
    <source>
        <dbReference type="ARBA" id="ARBA00006295"/>
    </source>
</evidence>
<feature type="domain" description="ParB-like N-terminal" evidence="2">
    <location>
        <begin position="1"/>
        <end position="84"/>
    </location>
</feature>